<protein>
    <submittedName>
        <fullName evidence="1">HS12A-like protein</fullName>
    </submittedName>
</protein>
<proteinExistence type="predicted"/>
<sequence>GSKECNNRGSRREKAQCYRRILSCHQAGIGKGKLTLALEPEAASLYCRHLPVNKNVGHSDASLYSFPEGTKYMVLDAGGGTVDITVHEIVSENTVRELHKASGGAWGGIKVDEEFEKLIDELIGPGSVDDLKRESMEEYLDLTQEFEIKKREIDPTSEKQVSIRMPSLFRHFAMIKKRKTLAELVTESKYSGKVGVTRDKFLLVEEGSSLKIDTVVETKPSAPIKRGQTSISKKIYASTNPNAKLVTDQGCRKIGKMSFPVDPHLFDRGHIYTTCYKFGGTEIEVRVRNDVTGELYTSTVDFLG</sequence>
<evidence type="ECO:0000313" key="1">
    <source>
        <dbReference type="EMBL" id="WAR31547.1"/>
    </source>
</evidence>
<organism evidence="1 2">
    <name type="scientific">Mya arenaria</name>
    <name type="common">Soft-shell clam</name>
    <dbReference type="NCBI Taxonomy" id="6604"/>
    <lineage>
        <taxon>Eukaryota</taxon>
        <taxon>Metazoa</taxon>
        <taxon>Spiralia</taxon>
        <taxon>Lophotrochozoa</taxon>
        <taxon>Mollusca</taxon>
        <taxon>Bivalvia</taxon>
        <taxon>Autobranchia</taxon>
        <taxon>Heteroconchia</taxon>
        <taxon>Euheterodonta</taxon>
        <taxon>Imparidentia</taxon>
        <taxon>Neoheterodontei</taxon>
        <taxon>Myida</taxon>
        <taxon>Myoidea</taxon>
        <taxon>Myidae</taxon>
        <taxon>Mya</taxon>
    </lineage>
</organism>
<feature type="non-terminal residue" evidence="1">
    <location>
        <position position="1"/>
    </location>
</feature>
<dbReference type="PANTHER" id="PTHR14187:SF5">
    <property type="entry name" value="HEAT SHOCK 70 KDA PROTEIN 12A"/>
    <property type="match status" value="1"/>
</dbReference>
<reference evidence="1" key="1">
    <citation type="submission" date="2022-11" db="EMBL/GenBank/DDBJ databases">
        <title>Centuries of genome instability and evolution in soft-shell clam transmissible cancer (bioRxiv).</title>
        <authorList>
            <person name="Hart S.F.M."/>
            <person name="Yonemitsu M.A."/>
            <person name="Giersch R.M."/>
            <person name="Beal B.F."/>
            <person name="Arriagada G."/>
            <person name="Davis B.W."/>
            <person name="Ostrander E.A."/>
            <person name="Goff S.P."/>
            <person name="Metzger M.J."/>
        </authorList>
    </citation>
    <scope>NUCLEOTIDE SEQUENCE</scope>
    <source>
        <strain evidence="1">MELC-2E11</strain>
        <tissue evidence="1">Siphon/mantle</tissue>
    </source>
</reference>
<dbReference type="Proteomes" id="UP001164746">
    <property type="component" value="Chromosome 17"/>
</dbReference>
<dbReference type="InterPro" id="IPR043129">
    <property type="entry name" value="ATPase_NBD"/>
</dbReference>
<dbReference type="Gene3D" id="3.90.640.10">
    <property type="entry name" value="Actin, Chain A, domain 4"/>
    <property type="match status" value="1"/>
</dbReference>
<evidence type="ECO:0000313" key="2">
    <source>
        <dbReference type="Proteomes" id="UP001164746"/>
    </source>
</evidence>
<keyword evidence="2" id="KW-1185">Reference proteome</keyword>
<dbReference type="SUPFAM" id="SSF53067">
    <property type="entry name" value="Actin-like ATPase domain"/>
    <property type="match status" value="1"/>
</dbReference>
<dbReference type="Gene3D" id="3.30.420.40">
    <property type="match status" value="2"/>
</dbReference>
<accession>A0ABY7GC91</accession>
<gene>
    <name evidence="1" type="ORF">MAR_034089</name>
</gene>
<dbReference type="EMBL" id="CP111028">
    <property type="protein sequence ID" value="WAR31547.1"/>
    <property type="molecule type" value="Genomic_DNA"/>
</dbReference>
<name>A0ABY7GC91_MYAAR</name>
<dbReference type="PANTHER" id="PTHR14187">
    <property type="entry name" value="ALPHA KINASE/ELONGATION FACTOR 2 KINASE"/>
    <property type="match status" value="1"/>
</dbReference>